<comment type="cofactor">
    <cofactor evidence="1">
        <name>FAD</name>
        <dbReference type="ChEBI" id="CHEBI:57692"/>
    </cofactor>
</comment>
<feature type="chain" id="PRO_5045085347" description="Glucose-methanol-choline oxidoreductase N-terminal domain-containing protein" evidence="8">
    <location>
        <begin position="20"/>
        <end position="323"/>
    </location>
</feature>
<organism evidence="10 11">
    <name type="scientific">Lentinula lateritia</name>
    <dbReference type="NCBI Taxonomy" id="40482"/>
    <lineage>
        <taxon>Eukaryota</taxon>
        <taxon>Fungi</taxon>
        <taxon>Dikarya</taxon>
        <taxon>Basidiomycota</taxon>
        <taxon>Agaricomycotina</taxon>
        <taxon>Agaricomycetes</taxon>
        <taxon>Agaricomycetidae</taxon>
        <taxon>Agaricales</taxon>
        <taxon>Marasmiineae</taxon>
        <taxon>Omphalotaceae</taxon>
        <taxon>Lentinula</taxon>
    </lineage>
</organism>
<keyword evidence="5" id="KW-0274">FAD</keyword>
<keyword evidence="3" id="KW-0285">Flavoprotein</keyword>
<dbReference type="Gene3D" id="4.10.450.10">
    <property type="entry name" value="Glucose Oxidase, domain 2"/>
    <property type="match status" value="1"/>
</dbReference>
<evidence type="ECO:0000256" key="6">
    <source>
        <dbReference type="ARBA" id="ARBA00023002"/>
    </source>
</evidence>
<evidence type="ECO:0000256" key="2">
    <source>
        <dbReference type="ARBA" id="ARBA00010790"/>
    </source>
</evidence>
<evidence type="ECO:0000256" key="1">
    <source>
        <dbReference type="ARBA" id="ARBA00001974"/>
    </source>
</evidence>
<evidence type="ECO:0000313" key="10">
    <source>
        <dbReference type="EMBL" id="KAJ4466806.1"/>
    </source>
</evidence>
<dbReference type="PROSITE" id="PS00624">
    <property type="entry name" value="GMC_OXRED_2"/>
    <property type="match status" value="1"/>
</dbReference>
<dbReference type="InterPro" id="IPR036188">
    <property type="entry name" value="FAD/NAD-bd_sf"/>
</dbReference>
<dbReference type="InterPro" id="IPR027424">
    <property type="entry name" value="Glucose_Oxidase_domain_2"/>
</dbReference>
<dbReference type="EMBL" id="JANVFT010000112">
    <property type="protein sequence ID" value="KAJ4466806.1"/>
    <property type="molecule type" value="Genomic_DNA"/>
</dbReference>
<dbReference type="Gene3D" id="3.50.50.60">
    <property type="entry name" value="FAD/NAD(P)-binding domain"/>
    <property type="match status" value="1"/>
</dbReference>
<dbReference type="Proteomes" id="UP001150217">
    <property type="component" value="Unassembled WGS sequence"/>
</dbReference>
<feature type="signal peptide" evidence="8">
    <location>
        <begin position="1"/>
        <end position="19"/>
    </location>
</feature>
<dbReference type="Pfam" id="PF00732">
    <property type="entry name" value="GMC_oxred_N"/>
    <property type="match status" value="1"/>
</dbReference>
<reference evidence="10" key="1">
    <citation type="submission" date="2022-08" db="EMBL/GenBank/DDBJ databases">
        <title>A Global Phylogenomic Analysis of the Shiitake Genus Lentinula.</title>
        <authorList>
            <consortium name="DOE Joint Genome Institute"/>
            <person name="Sierra-Patev S."/>
            <person name="Min B."/>
            <person name="Naranjo-Ortiz M."/>
            <person name="Looney B."/>
            <person name="Konkel Z."/>
            <person name="Slot J.C."/>
            <person name="Sakamoto Y."/>
            <person name="Steenwyk J.L."/>
            <person name="Rokas A."/>
            <person name="Carro J."/>
            <person name="Camarero S."/>
            <person name="Ferreira P."/>
            <person name="Molpeceres G."/>
            <person name="Ruiz-Duenas F.J."/>
            <person name="Serrano A."/>
            <person name="Henrissat B."/>
            <person name="Drula E."/>
            <person name="Hughes K.W."/>
            <person name="Mata J.L."/>
            <person name="Ishikawa N.K."/>
            <person name="Vargas-Isla R."/>
            <person name="Ushijima S."/>
            <person name="Smith C.A."/>
            <person name="Ahrendt S."/>
            <person name="Andreopoulos W."/>
            <person name="He G."/>
            <person name="Labutti K."/>
            <person name="Lipzen A."/>
            <person name="Ng V."/>
            <person name="Riley R."/>
            <person name="Sandor L."/>
            <person name="Barry K."/>
            <person name="Martinez A.T."/>
            <person name="Xiao Y."/>
            <person name="Gibbons J.G."/>
            <person name="Terashima K."/>
            <person name="Grigoriev I.V."/>
            <person name="Hibbett D.S."/>
        </authorList>
    </citation>
    <scope>NUCLEOTIDE SEQUENCE</scope>
    <source>
        <strain evidence="10">RHP3577 ss4</strain>
    </source>
</reference>
<evidence type="ECO:0000256" key="8">
    <source>
        <dbReference type="SAM" id="SignalP"/>
    </source>
</evidence>
<dbReference type="PANTHER" id="PTHR11552:SF201">
    <property type="entry name" value="GLUCOSE-METHANOL-CHOLINE OXIDOREDUCTASE N-TERMINAL DOMAIN-CONTAINING PROTEIN"/>
    <property type="match status" value="1"/>
</dbReference>
<dbReference type="Gene3D" id="3.30.560.10">
    <property type="entry name" value="Glucose Oxidase, domain 3"/>
    <property type="match status" value="1"/>
</dbReference>
<comment type="caution">
    <text evidence="10">The sequence shown here is derived from an EMBL/GenBank/DDBJ whole genome shotgun (WGS) entry which is preliminary data.</text>
</comment>
<evidence type="ECO:0000256" key="5">
    <source>
        <dbReference type="ARBA" id="ARBA00022827"/>
    </source>
</evidence>
<keyword evidence="4 8" id="KW-0732">Signal</keyword>
<dbReference type="InterPro" id="IPR012132">
    <property type="entry name" value="GMC_OxRdtase"/>
</dbReference>
<evidence type="ECO:0000256" key="3">
    <source>
        <dbReference type="ARBA" id="ARBA00022630"/>
    </source>
</evidence>
<feature type="domain" description="Glucose-methanol-choline oxidoreductase N-terminal" evidence="9">
    <location>
        <begin position="294"/>
        <end position="308"/>
    </location>
</feature>
<gene>
    <name evidence="10" type="ORF">C8R41DRAFT_856457</name>
</gene>
<comment type="similarity">
    <text evidence="2">Belongs to the GMC oxidoreductase family.</text>
</comment>
<proteinExistence type="inferred from homology"/>
<dbReference type="PANTHER" id="PTHR11552">
    <property type="entry name" value="GLUCOSE-METHANOL-CHOLINE GMC OXIDOREDUCTASE"/>
    <property type="match status" value="1"/>
</dbReference>
<accession>A0ABQ8V0J3</accession>
<dbReference type="SUPFAM" id="SSF51905">
    <property type="entry name" value="FAD/NAD(P)-binding domain"/>
    <property type="match status" value="1"/>
</dbReference>
<evidence type="ECO:0000259" key="9">
    <source>
        <dbReference type="PROSITE" id="PS00624"/>
    </source>
</evidence>
<evidence type="ECO:0000313" key="11">
    <source>
        <dbReference type="Proteomes" id="UP001150217"/>
    </source>
</evidence>
<dbReference type="InterPro" id="IPR000172">
    <property type="entry name" value="GMC_OxRdtase_N"/>
</dbReference>
<evidence type="ECO:0000256" key="7">
    <source>
        <dbReference type="ARBA" id="ARBA00023180"/>
    </source>
</evidence>
<sequence>MGSLSKLLTIVLGFVFVQATLITNDTSNIVSSSFEFIIVGGGTTGLAIANRLAVNHSVLVVERGLDLVNNEIVNNPYMFAAGTPSPCRFSMISTPQVGFRGTRRSLPLFYGSCLGGSSSINGMMGARPTFASMNAIQALGNPGWGWNDFLPYMQKSESFTPPNPWQMEKGADYIAAVHGYDGPVGVSFARPLNAPVLQNIAKNTTQTVFDGEVTLSPDMGDGFSGGSSSAWSYLYPQTQQRANLTVLTGHRVNSVLTSVSVSGNVTATGVLVEPSVGGRITLFNTSGEVVISAGALQSPAILQRSGIGNAMALRNLQIELDRI</sequence>
<feature type="non-terminal residue" evidence="10">
    <location>
        <position position="323"/>
    </location>
</feature>
<keyword evidence="11" id="KW-1185">Reference proteome</keyword>
<name>A0ABQ8V0J3_9AGAR</name>
<keyword evidence="7" id="KW-0325">Glycoprotein</keyword>
<protein>
    <recommendedName>
        <fullName evidence="9">Glucose-methanol-choline oxidoreductase N-terminal domain-containing protein</fullName>
    </recommendedName>
</protein>
<keyword evidence="6" id="KW-0560">Oxidoreductase</keyword>
<evidence type="ECO:0000256" key="4">
    <source>
        <dbReference type="ARBA" id="ARBA00022729"/>
    </source>
</evidence>